<feature type="domain" description="C3H1-type" evidence="2">
    <location>
        <begin position="33"/>
        <end position="62"/>
    </location>
</feature>
<proteinExistence type="predicted"/>
<dbReference type="GO" id="GO:0008270">
    <property type="term" value="F:zinc ion binding"/>
    <property type="evidence" value="ECO:0007669"/>
    <property type="project" value="UniProtKB-KW"/>
</dbReference>
<keyword evidence="1" id="KW-0863">Zinc-finger</keyword>
<evidence type="ECO:0000313" key="3">
    <source>
        <dbReference type="EMBL" id="CAE7661799.1"/>
    </source>
</evidence>
<dbReference type="AlphaFoldDB" id="A0A812VYL1"/>
<dbReference type="PROSITE" id="PS50103">
    <property type="entry name" value="ZF_C3H1"/>
    <property type="match status" value="1"/>
</dbReference>
<evidence type="ECO:0000256" key="1">
    <source>
        <dbReference type="PROSITE-ProRule" id="PRU00723"/>
    </source>
</evidence>
<evidence type="ECO:0000313" key="4">
    <source>
        <dbReference type="Proteomes" id="UP000601435"/>
    </source>
</evidence>
<feature type="zinc finger region" description="C3H1-type" evidence="1">
    <location>
        <begin position="33"/>
        <end position="62"/>
    </location>
</feature>
<feature type="non-terminal residue" evidence="3">
    <location>
        <position position="1"/>
    </location>
</feature>
<keyword evidence="1" id="KW-0479">Metal-binding</keyword>
<comment type="caution">
    <text evidence="3">The sequence shown here is derived from an EMBL/GenBank/DDBJ whole genome shotgun (WGS) entry which is preliminary data.</text>
</comment>
<evidence type="ECO:0000259" key="2">
    <source>
        <dbReference type="PROSITE" id="PS50103"/>
    </source>
</evidence>
<keyword evidence="4" id="KW-1185">Reference proteome</keyword>
<reference evidence="3" key="1">
    <citation type="submission" date="2021-02" db="EMBL/GenBank/DDBJ databases">
        <authorList>
            <person name="Dougan E. K."/>
            <person name="Rhodes N."/>
            <person name="Thang M."/>
            <person name="Chan C."/>
        </authorList>
    </citation>
    <scope>NUCLEOTIDE SEQUENCE</scope>
</reference>
<dbReference type="EMBL" id="CAJNJA010031896">
    <property type="protein sequence ID" value="CAE7661799.1"/>
    <property type="molecule type" value="Genomic_DNA"/>
</dbReference>
<accession>A0A812VYL1</accession>
<protein>
    <recommendedName>
        <fullName evidence="2">C3H1-type domain-containing protein</fullName>
    </recommendedName>
</protein>
<sequence>DFSSGTSEKTLSGGYGTYMQDFQNLSVGSAAHPNGCQPCIFLSSSSGKCPKGSACQYCHAPHEEMRKARLRALPLDKQMRSTRLQ</sequence>
<dbReference type="Proteomes" id="UP000601435">
    <property type="component" value="Unassembled WGS sequence"/>
</dbReference>
<organism evidence="3 4">
    <name type="scientific">Symbiodinium necroappetens</name>
    <dbReference type="NCBI Taxonomy" id="1628268"/>
    <lineage>
        <taxon>Eukaryota</taxon>
        <taxon>Sar</taxon>
        <taxon>Alveolata</taxon>
        <taxon>Dinophyceae</taxon>
        <taxon>Suessiales</taxon>
        <taxon>Symbiodiniaceae</taxon>
        <taxon>Symbiodinium</taxon>
    </lineage>
</organism>
<dbReference type="InterPro" id="IPR000571">
    <property type="entry name" value="Znf_CCCH"/>
</dbReference>
<name>A0A812VYL1_9DINO</name>
<keyword evidence="1" id="KW-0862">Zinc</keyword>
<gene>
    <name evidence="3" type="ORF">SNEC2469_LOCUS18819</name>
</gene>